<dbReference type="AlphaFoldDB" id="A0A238VML0"/>
<keyword evidence="2" id="KW-1185">Reference proteome</keyword>
<dbReference type="Proteomes" id="UP000198397">
    <property type="component" value="Unassembled WGS sequence"/>
</dbReference>
<organism evidence="1 2">
    <name type="scientific">Halorubrum vacuolatum</name>
    <name type="common">Natronobacterium vacuolatum</name>
    <dbReference type="NCBI Taxonomy" id="63740"/>
    <lineage>
        <taxon>Archaea</taxon>
        <taxon>Methanobacteriati</taxon>
        <taxon>Methanobacteriota</taxon>
        <taxon>Stenosarchaea group</taxon>
        <taxon>Halobacteria</taxon>
        <taxon>Halobacteriales</taxon>
        <taxon>Haloferacaceae</taxon>
        <taxon>Halorubrum</taxon>
    </lineage>
</organism>
<sequence>MVSQIHRSFIQELARYERLLEVGIGVRDDLAVALRERGRTVVAIDVAAGAVTRDGPSAEDDRKARESARTKSDIRRADVVALARADDPLAALDAAPTIREADPDPQRSGGRGAIRGRSNGIDAVYARNLPAELQQPTVTLAERLDAACLFTTLGFEQPVVPVRRLTRPGTTLYLARGPRNGAHTDH</sequence>
<dbReference type="InterPro" id="IPR029063">
    <property type="entry name" value="SAM-dependent_MTases_sf"/>
</dbReference>
<dbReference type="EMBL" id="FZNQ01000003">
    <property type="protein sequence ID" value="SNR35466.1"/>
    <property type="molecule type" value="Genomic_DNA"/>
</dbReference>
<name>A0A238VML0_HALVU</name>
<dbReference type="RefSeq" id="WP_089383923.1">
    <property type="nucleotide sequence ID" value="NZ_FZNQ01000003.1"/>
</dbReference>
<reference evidence="1 2" key="1">
    <citation type="submission" date="2017-06" db="EMBL/GenBank/DDBJ databases">
        <authorList>
            <person name="Kim H.J."/>
            <person name="Triplett B.A."/>
        </authorList>
    </citation>
    <scope>NUCLEOTIDE SEQUENCE [LARGE SCALE GENOMIC DNA]</scope>
    <source>
        <strain evidence="1 2">DSM 8800</strain>
    </source>
</reference>
<dbReference type="OrthoDB" id="59816at2157"/>
<proteinExistence type="predicted"/>
<gene>
    <name evidence="1" type="ORF">SAMN06264855_103128</name>
</gene>
<evidence type="ECO:0000313" key="2">
    <source>
        <dbReference type="Proteomes" id="UP000198397"/>
    </source>
</evidence>
<protein>
    <submittedName>
        <fullName evidence="1">Uncharacterized protein, UPF0146 family</fullName>
    </submittedName>
</protein>
<evidence type="ECO:0000313" key="1">
    <source>
        <dbReference type="EMBL" id="SNR35466.1"/>
    </source>
</evidence>
<accession>A0A238VML0</accession>
<dbReference type="Gene3D" id="3.40.50.150">
    <property type="entry name" value="Vaccinia Virus protein VP39"/>
    <property type="match status" value="1"/>
</dbReference>